<reference evidence="2" key="2">
    <citation type="submission" date="2017-02" db="UniProtKB">
        <authorList>
            <consortium name="WormBaseParasite"/>
        </authorList>
    </citation>
    <scope>IDENTIFICATION</scope>
</reference>
<dbReference type="AlphaFoldDB" id="A0A0K0D866"/>
<accession>A0A0K0D866</accession>
<sequence length="52" mass="6145">MIIESLNLFYHLACFKCYKSIFSGLFYIIRLHAYCADPLPTSDSFPLWLRLL</sequence>
<evidence type="ECO:0000313" key="1">
    <source>
        <dbReference type="Proteomes" id="UP000035642"/>
    </source>
</evidence>
<proteinExistence type="predicted"/>
<keyword evidence="1" id="KW-1185">Reference proteome</keyword>
<organism evidence="1 2">
    <name type="scientific">Angiostrongylus cantonensis</name>
    <name type="common">Rat lungworm</name>
    <dbReference type="NCBI Taxonomy" id="6313"/>
    <lineage>
        <taxon>Eukaryota</taxon>
        <taxon>Metazoa</taxon>
        <taxon>Ecdysozoa</taxon>
        <taxon>Nematoda</taxon>
        <taxon>Chromadorea</taxon>
        <taxon>Rhabditida</taxon>
        <taxon>Rhabditina</taxon>
        <taxon>Rhabditomorpha</taxon>
        <taxon>Strongyloidea</taxon>
        <taxon>Metastrongylidae</taxon>
        <taxon>Angiostrongylus</taxon>
    </lineage>
</organism>
<reference evidence="1" key="1">
    <citation type="submission" date="2012-09" db="EMBL/GenBank/DDBJ databases">
        <authorList>
            <person name="Martin A.A."/>
        </authorList>
    </citation>
    <scope>NUCLEOTIDE SEQUENCE</scope>
</reference>
<evidence type="ECO:0000313" key="2">
    <source>
        <dbReference type="WBParaSite" id="ACAC_0000626101-mRNA-1"/>
    </source>
</evidence>
<protein>
    <submittedName>
        <fullName evidence="2">LIM zinc-binding domain-containing protein</fullName>
    </submittedName>
</protein>
<dbReference type="Proteomes" id="UP000035642">
    <property type="component" value="Unassembled WGS sequence"/>
</dbReference>
<dbReference type="WBParaSite" id="ACAC_0000626101-mRNA-1">
    <property type="protein sequence ID" value="ACAC_0000626101-mRNA-1"/>
    <property type="gene ID" value="ACAC_0000626101"/>
</dbReference>
<name>A0A0K0D866_ANGCA</name>